<dbReference type="RefSeq" id="WP_043408878.1">
    <property type="nucleotide sequence ID" value="NZ_CP092427.2"/>
</dbReference>
<dbReference type="PROSITE" id="PS50931">
    <property type="entry name" value="HTH_LYSR"/>
    <property type="match status" value="1"/>
</dbReference>
<dbReference type="Proteomes" id="UP001055159">
    <property type="component" value="Chromosome"/>
</dbReference>
<comment type="similarity">
    <text evidence="1">Belongs to the LysR transcriptional regulatory family.</text>
</comment>
<dbReference type="EMBL" id="CP092427">
    <property type="protein sequence ID" value="ULP39246.1"/>
    <property type="molecule type" value="Genomic_DNA"/>
</dbReference>
<dbReference type="PANTHER" id="PTHR30346:SF28">
    <property type="entry name" value="HTH-TYPE TRANSCRIPTIONAL REGULATOR CYNR"/>
    <property type="match status" value="1"/>
</dbReference>
<dbReference type="SUPFAM" id="SSF46785">
    <property type="entry name" value="Winged helix' DNA-binding domain"/>
    <property type="match status" value="1"/>
</dbReference>
<accession>A0ABY3ULR4</accession>
<keyword evidence="5" id="KW-0804">Transcription</keyword>
<keyword evidence="4" id="KW-0010">Activator</keyword>
<keyword evidence="3" id="KW-0238">DNA-binding</keyword>
<protein>
    <submittedName>
        <fullName evidence="7">LysR family transcriptional regulator</fullName>
    </submittedName>
</protein>
<dbReference type="InterPro" id="IPR036390">
    <property type="entry name" value="WH_DNA-bd_sf"/>
</dbReference>
<evidence type="ECO:0000256" key="3">
    <source>
        <dbReference type="ARBA" id="ARBA00023125"/>
    </source>
</evidence>
<gene>
    <name evidence="7" type="ORF">MJO55_13035</name>
</gene>
<dbReference type="Gene3D" id="3.40.190.290">
    <property type="match status" value="1"/>
</dbReference>
<dbReference type="InterPro" id="IPR036388">
    <property type="entry name" value="WH-like_DNA-bd_sf"/>
</dbReference>
<dbReference type="PANTHER" id="PTHR30346">
    <property type="entry name" value="TRANSCRIPTIONAL DUAL REGULATOR HCAR-RELATED"/>
    <property type="match status" value="1"/>
</dbReference>
<dbReference type="SUPFAM" id="SSF53850">
    <property type="entry name" value="Periplasmic binding protein-like II"/>
    <property type="match status" value="1"/>
</dbReference>
<dbReference type="CDD" id="cd08436">
    <property type="entry name" value="PBP2_LTTR_like_3"/>
    <property type="match status" value="1"/>
</dbReference>
<evidence type="ECO:0000313" key="7">
    <source>
        <dbReference type="EMBL" id="ULP39246.1"/>
    </source>
</evidence>
<sequence>MELRQLEYFVAVVEERSFTRAAQRERVAQPAVSAQIQRLERQVGQPLVTRSRGDVRLTQAGAAMLPHARAALGAVRAARQAVDEVANLVRGTVAIGTVTLHPVDVARLMAEFHGAHPGVEISLRTDTSDVLLAELAGGSLDAAIVSLAVDETPAGIDCVVITDEIIEPAVSVSHPLRTRRALSLPQLCEHPLISLPSGTGLRSRLDTACAAAGLRPRVAFEASSPAEVAELARHGLGVAILPRSMARNTAGLHAMRLTPRLRGRLVWAWRRDATSPAARLFCALASRSLRGAPPADPE</sequence>
<organism evidence="7 8">
    <name type="scientific">Mycolicibacterium rufum</name>
    <dbReference type="NCBI Taxonomy" id="318424"/>
    <lineage>
        <taxon>Bacteria</taxon>
        <taxon>Bacillati</taxon>
        <taxon>Actinomycetota</taxon>
        <taxon>Actinomycetes</taxon>
        <taxon>Mycobacteriales</taxon>
        <taxon>Mycobacteriaceae</taxon>
        <taxon>Mycolicibacterium</taxon>
    </lineage>
</organism>
<dbReference type="Pfam" id="PF03466">
    <property type="entry name" value="LysR_substrate"/>
    <property type="match status" value="1"/>
</dbReference>
<evidence type="ECO:0000259" key="6">
    <source>
        <dbReference type="PROSITE" id="PS50931"/>
    </source>
</evidence>
<evidence type="ECO:0000256" key="4">
    <source>
        <dbReference type="ARBA" id="ARBA00023159"/>
    </source>
</evidence>
<proteinExistence type="inferred from homology"/>
<evidence type="ECO:0000256" key="2">
    <source>
        <dbReference type="ARBA" id="ARBA00023015"/>
    </source>
</evidence>
<keyword evidence="2" id="KW-0805">Transcription regulation</keyword>
<dbReference type="InterPro" id="IPR005119">
    <property type="entry name" value="LysR_subst-bd"/>
</dbReference>
<dbReference type="PRINTS" id="PR00039">
    <property type="entry name" value="HTHLYSR"/>
</dbReference>
<keyword evidence="8" id="KW-1185">Reference proteome</keyword>
<evidence type="ECO:0000256" key="5">
    <source>
        <dbReference type="ARBA" id="ARBA00023163"/>
    </source>
</evidence>
<name>A0ABY3ULR4_9MYCO</name>
<dbReference type="InterPro" id="IPR000847">
    <property type="entry name" value="LysR_HTH_N"/>
</dbReference>
<evidence type="ECO:0000256" key="1">
    <source>
        <dbReference type="ARBA" id="ARBA00009437"/>
    </source>
</evidence>
<dbReference type="Pfam" id="PF00126">
    <property type="entry name" value="HTH_1"/>
    <property type="match status" value="1"/>
</dbReference>
<evidence type="ECO:0000313" key="8">
    <source>
        <dbReference type="Proteomes" id="UP001055159"/>
    </source>
</evidence>
<reference evidence="7" key="1">
    <citation type="submission" date="2022-08" db="EMBL/GenBank/DDBJ databases">
        <title>Whole genome sequencing of non-tuberculosis mycobacteria type-strains.</title>
        <authorList>
            <person name="Igarashi Y."/>
            <person name="Osugi A."/>
            <person name="Mitarai S."/>
        </authorList>
    </citation>
    <scope>NUCLEOTIDE SEQUENCE</scope>
    <source>
        <strain evidence="7">JCM 16372</strain>
    </source>
</reference>
<feature type="domain" description="HTH lysR-type" evidence="6">
    <location>
        <begin position="1"/>
        <end position="58"/>
    </location>
</feature>
<dbReference type="Gene3D" id="1.10.10.10">
    <property type="entry name" value="Winged helix-like DNA-binding domain superfamily/Winged helix DNA-binding domain"/>
    <property type="match status" value="1"/>
</dbReference>